<gene>
    <name evidence="2" type="ORF">MEUPH1_LOCUS10436</name>
</gene>
<evidence type="ECO:0000313" key="2">
    <source>
        <dbReference type="EMBL" id="CAI6354431.1"/>
    </source>
</evidence>
<organism evidence="2 3">
    <name type="scientific">Macrosiphum euphorbiae</name>
    <name type="common">potato aphid</name>
    <dbReference type="NCBI Taxonomy" id="13131"/>
    <lineage>
        <taxon>Eukaryota</taxon>
        <taxon>Metazoa</taxon>
        <taxon>Ecdysozoa</taxon>
        <taxon>Arthropoda</taxon>
        <taxon>Hexapoda</taxon>
        <taxon>Insecta</taxon>
        <taxon>Pterygota</taxon>
        <taxon>Neoptera</taxon>
        <taxon>Paraneoptera</taxon>
        <taxon>Hemiptera</taxon>
        <taxon>Sternorrhyncha</taxon>
        <taxon>Aphidomorpha</taxon>
        <taxon>Aphidoidea</taxon>
        <taxon>Aphididae</taxon>
        <taxon>Macrosiphini</taxon>
        <taxon>Macrosiphum</taxon>
    </lineage>
</organism>
<keyword evidence="3" id="KW-1185">Reference proteome</keyword>
<dbReference type="EMBL" id="CARXXK010000002">
    <property type="protein sequence ID" value="CAI6354431.1"/>
    <property type="molecule type" value="Genomic_DNA"/>
</dbReference>
<dbReference type="PANTHER" id="PTHR19303:SF73">
    <property type="entry name" value="PROTEIN PDC2"/>
    <property type="match status" value="1"/>
</dbReference>
<proteinExistence type="predicted"/>
<evidence type="ECO:0000313" key="3">
    <source>
        <dbReference type="Proteomes" id="UP001160148"/>
    </source>
</evidence>
<name>A0AAV0WFY5_9HEMI</name>
<dbReference type="Proteomes" id="UP001160148">
    <property type="component" value="Unassembled WGS sequence"/>
</dbReference>
<dbReference type="GO" id="GO:0005634">
    <property type="term" value="C:nucleus"/>
    <property type="evidence" value="ECO:0007669"/>
    <property type="project" value="TreeGrafter"/>
</dbReference>
<protein>
    <recommendedName>
        <fullName evidence="1">DDE-1 domain-containing protein</fullName>
    </recommendedName>
</protein>
<accession>A0AAV0WFY5</accession>
<dbReference type="PANTHER" id="PTHR19303">
    <property type="entry name" value="TRANSPOSON"/>
    <property type="match status" value="1"/>
</dbReference>
<comment type="caution">
    <text evidence="2">The sequence shown here is derived from an EMBL/GenBank/DDBJ whole genome shotgun (WGS) entry which is preliminary data.</text>
</comment>
<dbReference type="Pfam" id="PF03184">
    <property type="entry name" value="DDE_1"/>
    <property type="match status" value="1"/>
</dbReference>
<dbReference type="InterPro" id="IPR004875">
    <property type="entry name" value="DDE_SF_endonuclease_dom"/>
</dbReference>
<reference evidence="2 3" key="1">
    <citation type="submission" date="2023-01" db="EMBL/GenBank/DDBJ databases">
        <authorList>
            <person name="Whitehead M."/>
        </authorList>
    </citation>
    <scope>NUCLEOTIDE SEQUENCE [LARGE SCALE GENOMIC DNA]</scope>
</reference>
<sequence length="114" mass="13601">MAFKNEICTGGKISKERLTVLLCFNMVGEFERKFVIGKAKRPRAFKKLDINNFPVDWYWNKIAWMTTEIMTEWLMKFDNRMGQNKRKVLLFLDNAAPHPHLKMKNIELVFFQLT</sequence>
<dbReference type="InterPro" id="IPR050863">
    <property type="entry name" value="CenT-Element_Derived"/>
</dbReference>
<dbReference type="GO" id="GO:0003677">
    <property type="term" value="F:DNA binding"/>
    <property type="evidence" value="ECO:0007669"/>
    <property type="project" value="TreeGrafter"/>
</dbReference>
<dbReference type="AlphaFoldDB" id="A0AAV0WFY5"/>
<feature type="domain" description="DDE-1" evidence="1">
    <location>
        <begin position="15"/>
        <end position="110"/>
    </location>
</feature>
<evidence type="ECO:0000259" key="1">
    <source>
        <dbReference type="Pfam" id="PF03184"/>
    </source>
</evidence>